<evidence type="ECO:0000256" key="11">
    <source>
        <dbReference type="ARBA" id="ARBA00023329"/>
    </source>
</evidence>
<dbReference type="SUPFAM" id="SSF54001">
    <property type="entry name" value="Cysteine proteinases"/>
    <property type="match status" value="1"/>
</dbReference>
<keyword evidence="5" id="KW-0645">Protease</keyword>
<keyword evidence="7" id="KW-0788">Thiol protease</keyword>
<dbReference type="Pfam" id="PF08246">
    <property type="entry name" value="Inhibitor_I29"/>
    <property type="match status" value="1"/>
</dbReference>
<dbReference type="FunFam" id="1.10.287.2250:FF:000003">
    <property type="entry name" value="Cathepsin L"/>
    <property type="match status" value="1"/>
</dbReference>
<feature type="compositionally biased region" description="Basic and acidic residues" evidence="18">
    <location>
        <begin position="242"/>
        <end position="257"/>
    </location>
</feature>
<evidence type="ECO:0000256" key="18">
    <source>
        <dbReference type="SAM" id="MobiDB-lite"/>
    </source>
</evidence>
<dbReference type="Pfam" id="PF00112">
    <property type="entry name" value="Peptidase_C1"/>
    <property type="match status" value="1"/>
</dbReference>
<keyword evidence="19" id="KW-0732">Signal</keyword>
<dbReference type="PANTHER" id="PTHR12411">
    <property type="entry name" value="CYSTEINE PROTEASE FAMILY C1-RELATED"/>
    <property type="match status" value="1"/>
</dbReference>
<dbReference type="InterPro" id="IPR013128">
    <property type="entry name" value="Peptidase_C1A"/>
</dbReference>
<dbReference type="CDD" id="cd02248">
    <property type="entry name" value="Peptidase_C1A"/>
    <property type="match status" value="1"/>
</dbReference>
<feature type="chain" id="PRO_5028956084" description="Procathepsin L" evidence="19">
    <location>
        <begin position="51"/>
        <end position="257"/>
    </location>
</feature>
<evidence type="ECO:0000259" key="20">
    <source>
        <dbReference type="SMART" id="SM00645"/>
    </source>
</evidence>
<evidence type="ECO:0000256" key="17">
    <source>
        <dbReference type="ARBA" id="ARBA00064961"/>
    </source>
</evidence>
<keyword evidence="11" id="KW-0968">Cytoplasmic vesicle</keyword>
<accession>A0A7F8QQ68</accession>
<keyword evidence="9" id="KW-0865">Zymogen</keyword>
<feature type="domain" description="Cathepsin propeptide inhibitor" evidence="21">
    <location>
        <begin position="62"/>
        <end position="121"/>
    </location>
</feature>
<evidence type="ECO:0000256" key="4">
    <source>
        <dbReference type="ARBA" id="ARBA00008455"/>
    </source>
</evidence>
<name>A0A7F8QQ68_LEPWE</name>
<dbReference type="InterPro" id="IPR039417">
    <property type="entry name" value="Peptidase_C1A_papain-like"/>
</dbReference>
<evidence type="ECO:0000256" key="5">
    <source>
        <dbReference type="ARBA" id="ARBA00022670"/>
    </source>
</evidence>
<dbReference type="GO" id="GO:0016324">
    <property type="term" value="C:apical plasma membrane"/>
    <property type="evidence" value="ECO:0007669"/>
    <property type="project" value="UniProtKB-SubCell"/>
</dbReference>
<evidence type="ECO:0000256" key="15">
    <source>
        <dbReference type="ARBA" id="ARBA00042908"/>
    </source>
</evidence>
<dbReference type="GO" id="GO:0004197">
    <property type="term" value="F:cysteine-type endopeptidase activity"/>
    <property type="evidence" value="ECO:0007669"/>
    <property type="project" value="UniProtKB-EC"/>
</dbReference>
<dbReference type="OrthoDB" id="10253408at2759"/>
<evidence type="ECO:0000313" key="22">
    <source>
        <dbReference type="Proteomes" id="UP000245341"/>
    </source>
</evidence>
<feature type="signal peptide" evidence="19">
    <location>
        <begin position="1"/>
        <end position="50"/>
    </location>
</feature>
<evidence type="ECO:0000256" key="13">
    <source>
        <dbReference type="ARBA" id="ARBA00038911"/>
    </source>
</evidence>
<evidence type="ECO:0000256" key="3">
    <source>
        <dbReference type="ARBA" id="ARBA00004465"/>
    </source>
</evidence>
<dbReference type="KEGG" id="lww:102741363"/>
<keyword evidence="8" id="KW-0862">Zinc</keyword>
<organism evidence="22 23">
    <name type="scientific">Leptonychotes weddellii</name>
    <name type="common">Weddell seal</name>
    <name type="synonym">Otaria weddellii</name>
    <dbReference type="NCBI Taxonomy" id="9713"/>
    <lineage>
        <taxon>Eukaryota</taxon>
        <taxon>Metazoa</taxon>
        <taxon>Chordata</taxon>
        <taxon>Craniata</taxon>
        <taxon>Vertebrata</taxon>
        <taxon>Euteleostomi</taxon>
        <taxon>Mammalia</taxon>
        <taxon>Eutheria</taxon>
        <taxon>Laurasiatheria</taxon>
        <taxon>Carnivora</taxon>
        <taxon>Caniformia</taxon>
        <taxon>Pinnipedia</taxon>
        <taxon>Phocidae</taxon>
        <taxon>Monachinae</taxon>
        <taxon>Lobodontini</taxon>
        <taxon>Leptonychotes</taxon>
    </lineage>
</organism>
<dbReference type="InterPro" id="IPR000668">
    <property type="entry name" value="Peptidase_C1A_C"/>
</dbReference>
<dbReference type="EC" id="3.4.22.15" evidence="13"/>
<evidence type="ECO:0000256" key="1">
    <source>
        <dbReference type="ARBA" id="ARBA00004239"/>
    </source>
</evidence>
<dbReference type="GO" id="GO:0005576">
    <property type="term" value="C:extracellular region"/>
    <property type="evidence" value="ECO:0007669"/>
    <property type="project" value="UniProtKB-SubCell"/>
</dbReference>
<evidence type="ECO:0000256" key="14">
    <source>
        <dbReference type="ARBA" id="ARBA00040196"/>
    </source>
</evidence>
<evidence type="ECO:0000256" key="2">
    <source>
        <dbReference type="ARBA" id="ARBA00004248"/>
    </source>
</evidence>
<evidence type="ECO:0000256" key="8">
    <source>
        <dbReference type="ARBA" id="ARBA00022833"/>
    </source>
</evidence>
<dbReference type="Proteomes" id="UP000245341">
    <property type="component" value="Unplaced"/>
</dbReference>
<reference evidence="23" key="1">
    <citation type="submission" date="2025-08" db="UniProtKB">
        <authorList>
            <consortium name="RefSeq"/>
        </authorList>
    </citation>
    <scope>IDENTIFICATION</scope>
    <source>
        <tissue evidence="23">Liver</tissue>
    </source>
</reference>
<dbReference type="InterPro" id="IPR038765">
    <property type="entry name" value="Papain-like_cys_pep_sf"/>
</dbReference>
<evidence type="ECO:0000259" key="21">
    <source>
        <dbReference type="SMART" id="SM00848"/>
    </source>
</evidence>
<evidence type="ECO:0000256" key="19">
    <source>
        <dbReference type="SAM" id="SignalP"/>
    </source>
</evidence>
<comment type="subunit">
    <text evidence="17">Dimer of a heavy and a light chain linked by disulfide bonds. Interacts with Long isoform of CD74/Ii chain; the interaction stabilizes the conformation of mature CTSL.</text>
</comment>
<feature type="region of interest" description="Disordered" evidence="18">
    <location>
        <begin position="231"/>
        <end position="257"/>
    </location>
</feature>
<dbReference type="Gene3D" id="3.90.70.10">
    <property type="entry name" value="Cysteine proteinases"/>
    <property type="match status" value="1"/>
</dbReference>
<comment type="similarity">
    <text evidence="16">To the propeptide regions of cysteine proteases.</text>
</comment>
<dbReference type="FunFam" id="3.90.70.10:FF:000332">
    <property type="entry name" value="Cathepsin L1"/>
    <property type="match status" value="1"/>
</dbReference>
<dbReference type="SMART" id="SM00848">
    <property type="entry name" value="Inhibitor_I29"/>
    <property type="match status" value="1"/>
</dbReference>
<dbReference type="GeneID" id="102741363"/>
<evidence type="ECO:0000256" key="6">
    <source>
        <dbReference type="ARBA" id="ARBA00022801"/>
    </source>
</evidence>
<keyword evidence="6" id="KW-0378">Hydrolase</keyword>
<dbReference type="GO" id="GO:0042583">
    <property type="term" value="C:chromaffin granule"/>
    <property type="evidence" value="ECO:0007669"/>
    <property type="project" value="UniProtKB-SubCell"/>
</dbReference>
<evidence type="ECO:0000256" key="12">
    <source>
        <dbReference type="ARBA" id="ARBA00036319"/>
    </source>
</evidence>
<evidence type="ECO:0000256" key="7">
    <source>
        <dbReference type="ARBA" id="ARBA00022807"/>
    </source>
</evidence>
<evidence type="ECO:0000256" key="16">
    <source>
        <dbReference type="ARBA" id="ARBA00061596"/>
    </source>
</evidence>
<evidence type="ECO:0000256" key="10">
    <source>
        <dbReference type="ARBA" id="ARBA00023157"/>
    </source>
</evidence>
<dbReference type="GO" id="GO:0006508">
    <property type="term" value="P:proteolysis"/>
    <property type="evidence" value="ECO:0007669"/>
    <property type="project" value="UniProtKB-KW"/>
</dbReference>
<comment type="similarity">
    <text evidence="4">Belongs to the peptidase C1 family.</text>
</comment>
<dbReference type="InterPro" id="IPR013201">
    <property type="entry name" value="Prot_inhib_I29"/>
</dbReference>
<evidence type="ECO:0000256" key="9">
    <source>
        <dbReference type="ARBA" id="ARBA00023145"/>
    </source>
</evidence>
<dbReference type="RefSeq" id="XP_030883275.1">
    <property type="nucleotide sequence ID" value="XM_031027415.1"/>
</dbReference>
<feature type="domain" description="Peptidase C1A papain C-terminal" evidence="20">
    <location>
        <begin position="147"/>
        <end position="257"/>
    </location>
</feature>
<gene>
    <name evidence="23" type="primary">LOC102741363</name>
</gene>
<protein>
    <recommendedName>
        <fullName evidence="14">Procathepsin L</fullName>
        <ecNumber evidence="13">3.4.22.15</ecNumber>
    </recommendedName>
    <alternativeName>
        <fullName evidence="15">Cathepsin L1</fullName>
    </alternativeName>
</protein>
<evidence type="ECO:0000313" key="23">
    <source>
        <dbReference type="RefSeq" id="XP_030883275.1"/>
    </source>
</evidence>
<keyword evidence="10" id="KW-1015">Disulfide bond</keyword>
<proteinExistence type="inferred from homology"/>
<keyword evidence="22" id="KW-1185">Reference proteome</keyword>
<sequence length="257" mass="29304">MIAHEPEHAREEGEEHQLPRWITHEQGSLRFWNMHPSLLLAALCLGTTTAAPEADQSLDAHWSRWKAAHGKLYDENEEGWRRAVWAKNMQMIERHNQEYSQGKHSFTMAMNAFGDLTSEEFRQVMNGLQIQKHEEGNEFQAPPSAETPSSVDWREKGYVTPVKDQGFCGLCWAFHATGALEGQMFWKTGKVLALSEQNLVDCCLSRDHEGCSSGLMGNSFPQYVKDNRSLDSEESYPYHAQARKEVDRCSGETRVKT</sequence>
<comment type="catalytic activity">
    <reaction evidence="12">
        <text>Specificity close to that of papain. As compared to cathepsin B, cathepsin L exhibits higher activity toward protein substrates, but has little activity on Z-Arg-Arg-NHMec, and no peptidyl-dipeptidase activity.</text>
        <dbReference type="EC" id="3.4.22.15"/>
    </reaction>
</comment>
<dbReference type="AlphaFoldDB" id="A0A7F8QQ68"/>
<dbReference type="SMART" id="SM00645">
    <property type="entry name" value="Pept_C1"/>
    <property type="match status" value="1"/>
</dbReference>
<comment type="subcellular location">
    <subcellularLocation>
        <location evidence="3">Apical cell membrane</location>
        <topology evidence="3">Peripheral membrane protein</topology>
        <orientation evidence="3">Extracellular side</orientation>
    </subcellularLocation>
    <subcellularLocation>
        <location evidence="2">Cytoplasmic vesicle</location>
        <location evidence="2">Secretory vesicle</location>
        <location evidence="2">Chromaffin granule</location>
    </subcellularLocation>
    <subcellularLocation>
        <location evidence="1">Secreted</location>
        <location evidence="1">Extracellular space</location>
    </subcellularLocation>
</comment>